<feature type="region of interest" description="Disordered" evidence="1">
    <location>
        <begin position="175"/>
        <end position="223"/>
    </location>
</feature>
<organism evidence="2 3">
    <name type="scientific">Paramuricea clavata</name>
    <name type="common">Red gorgonian</name>
    <name type="synonym">Violescent sea-whip</name>
    <dbReference type="NCBI Taxonomy" id="317549"/>
    <lineage>
        <taxon>Eukaryota</taxon>
        <taxon>Metazoa</taxon>
        <taxon>Cnidaria</taxon>
        <taxon>Anthozoa</taxon>
        <taxon>Octocorallia</taxon>
        <taxon>Malacalcyonacea</taxon>
        <taxon>Plexauridae</taxon>
        <taxon>Paramuricea</taxon>
    </lineage>
</organism>
<evidence type="ECO:0000313" key="2">
    <source>
        <dbReference type="EMBL" id="CAB4023321.1"/>
    </source>
</evidence>
<protein>
    <submittedName>
        <fullName evidence="2">Uncharacterized protein</fullName>
    </submittedName>
</protein>
<feature type="region of interest" description="Disordered" evidence="1">
    <location>
        <begin position="461"/>
        <end position="482"/>
    </location>
</feature>
<dbReference type="EMBL" id="CACRXK020012440">
    <property type="protein sequence ID" value="CAB4023321.1"/>
    <property type="molecule type" value="Genomic_DNA"/>
</dbReference>
<feature type="region of interest" description="Disordered" evidence="1">
    <location>
        <begin position="641"/>
        <end position="662"/>
    </location>
</feature>
<comment type="caution">
    <text evidence="2">The sequence shown here is derived from an EMBL/GenBank/DDBJ whole genome shotgun (WGS) entry which is preliminary data.</text>
</comment>
<sequence length="729" mass="81070">MFKAWSTFWANRTRKRREEKLRHSQHIENTFSERLASRSVAGKSSSKIDVGFTSQQTLNQDPEDGERRPTLSRFLRLWKGLRNSTRKAASDEPTRSVVFTIPTEDVFPKAHTRQQTYRQDAVTQTDGFKTHLCEVHRITNDITEDCSHHDLHHLDDELDTICENEVETCQVEATTEISNNESESTETSPALVGGQTNAPDRKTSDEKYLQGKEEGKSFSKESDVDSGCGSSCHEMYATEPQITHAQLNVSSLVYCHAQKTEANEKDKFLDKVSGTPHESKELEKSGSSLTGKIPCETKAQRVPKEQWSEFQKSEAAGDSFEELIKLAKDGMSTLARKRVDDGSKRNKISDCFQATRLVDNICKTRDASTNTDEALSNEKSLDLRTESQLCLDARKVDSGVKSASSASLCLDGRNNIGEILQSEENQSDPSTGKTLLSATTENHMQQSIDKISHCATIGNQSDMPTGKIAHNTTTDKRPDKSTSSAATCLVEIPIIAVDNSLETASENPEPCSTEDSLCHDIQLVNKDQCKQESSQEETNKSCCNNGETTHSSQKAVTFDKPHHMPLRIQESLLNNGQIPEKSSRPKSLVLPSASENNKTGKAVHGLKVPSLETLNLPSQTADHTGRIRSFSATIRRKLSFRERSSPDDTDIEKQGEVEPKSRKLKGFRSFRVNRKKKTKALKSEEISHSTGHLSDSTNYSSTIDKIFHENTGSALFSDVPFTIPEIPEQ</sequence>
<reference evidence="2" key="1">
    <citation type="submission" date="2020-04" db="EMBL/GenBank/DDBJ databases">
        <authorList>
            <person name="Alioto T."/>
            <person name="Alioto T."/>
            <person name="Gomez Garrido J."/>
        </authorList>
    </citation>
    <scope>NUCLEOTIDE SEQUENCE</scope>
    <source>
        <strain evidence="2">A484AB</strain>
    </source>
</reference>
<keyword evidence="3" id="KW-1185">Reference proteome</keyword>
<evidence type="ECO:0000256" key="1">
    <source>
        <dbReference type="SAM" id="MobiDB-lite"/>
    </source>
</evidence>
<feature type="compositionally biased region" description="Basic and acidic residues" evidence="1">
    <location>
        <begin position="641"/>
        <end position="661"/>
    </location>
</feature>
<feature type="region of interest" description="Disordered" evidence="1">
    <location>
        <begin position="573"/>
        <end position="606"/>
    </location>
</feature>
<dbReference type="OrthoDB" id="10561210at2759"/>
<feature type="region of interest" description="Disordered" evidence="1">
    <location>
        <begin position="271"/>
        <end position="291"/>
    </location>
</feature>
<feature type="compositionally biased region" description="Basic and acidic residues" evidence="1">
    <location>
        <begin position="199"/>
        <end position="223"/>
    </location>
</feature>
<accession>A0A6S7K6B1</accession>
<dbReference type="Proteomes" id="UP001152795">
    <property type="component" value="Unassembled WGS sequence"/>
</dbReference>
<feature type="region of interest" description="Disordered" evidence="1">
    <location>
        <begin position="675"/>
        <end position="698"/>
    </location>
</feature>
<dbReference type="AlphaFoldDB" id="A0A6S7K6B1"/>
<evidence type="ECO:0000313" key="3">
    <source>
        <dbReference type="Proteomes" id="UP001152795"/>
    </source>
</evidence>
<name>A0A6S7K6B1_PARCT</name>
<feature type="compositionally biased region" description="Polar residues" evidence="1">
    <location>
        <begin position="688"/>
        <end position="698"/>
    </location>
</feature>
<feature type="compositionally biased region" description="Polar residues" evidence="1">
    <location>
        <begin position="46"/>
        <end position="60"/>
    </location>
</feature>
<proteinExistence type="predicted"/>
<feature type="region of interest" description="Disordered" evidence="1">
    <location>
        <begin position="46"/>
        <end position="68"/>
    </location>
</feature>
<feature type="compositionally biased region" description="Low complexity" evidence="1">
    <location>
        <begin position="175"/>
        <end position="188"/>
    </location>
</feature>
<gene>
    <name evidence="2" type="ORF">PACLA_8A004779</name>
</gene>